<dbReference type="Pfam" id="PF02880">
    <property type="entry name" value="PGM_PMM_III"/>
    <property type="match status" value="1"/>
</dbReference>
<evidence type="ECO:0000259" key="8">
    <source>
        <dbReference type="Pfam" id="PF02878"/>
    </source>
</evidence>
<dbReference type="PROSITE" id="PS00710">
    <property type="entry name" value="PGM_PMM"/>
    <property type="match status" value="1"/>
</dbReference>
<evidence type="ECO:0000259" key="10">
    <source>
        <dbReference type="Pfam" id="PF02880"/>
    </source>
</evidence>
<dbReference type="EC" id="5.4.2.7" evidence="11"/>
<dbReference type="SUPFAM" id="SSF53738">
    <property type="entry name" value="Phosphoglucomutase, first 3 domains"/>
    <property type="match status" value="3"/>
</dbReference>
<keyword evidence="5 7" id="KW-0460">Magnesium</keyword>
<evidence type="ECO:0000256" key="6">
    <source>
        <dbReference type="ARBA" id="ARBA00023235"/>
    </source>
</evidence>
<name>A0A1Z5KNK7_FISSO</name>
<keyword evidence="3" id="KW-0597">Phosphoprotein</keyword>
<dbReference type="InterPro" id="IPR016055">
    <property type="entry name" value="A-D-PHexomutase_a/b/a-I/II/III"/>
</dbReference>
<dbReference type="InParanoid" id="A0A1Z5KNK7"/>
<evidence type="ECO:0000256" key="5">
    <source>
        <dbReference type="ARBA" id="ARBA00022842"/>
    </source>
</evidence>
<dbReference type="InterPro" id="IPR036900">
    <property type="entry name" value="A-D-PHexomutase_C_sf"/>
</dbReference>
<dbReference type="Gene3D" id="3.40.120.10">
    <property type="entry name" value="Alpha-D-Glucose-1,6-Bisphosphate, subunit A, domain 3"/>
    <property type="match status" value="3"/>
</dbReference>
<dbReference type="Pfam" id="PF02878">
    <property type="entry name" value="PGM_PMM_I"/>
    <property type="match status" value="1"/>
</dbReference>
<protein>
    <submittedName>
        <fullName evidence="11">Phosphoglucomutase / phosphopentomutase</fullName>
        <ecNumber evidence="11">5.4.2.2</ecNumber>
        <ecNumber evidence="11">5.4.2.7</ecNumber>
    </submittedName>
</protein>
<dbReference type="Proteomes" id="UP000198406">
    <property type="component" value="Unassembled WGS sequence"/>
</dbReference>
<evidence type="ECO:0000259" key="9">
    <source>
        <dbReference type="Pfam" id="PF02879"/>
    </source>
</evidence>
<comment type="similarity">
    <text evidence="2 7">Belongs to the phosphohexose mutase family.</text>
</comment>
<dbReference type="SUPFAM" id="SSF55957">
    <property type="entry name" value="Phosphoglucomutase, C-terminal domain"/>
    <property type="match status" value="1"/>
</dbReference>
<dbReference type="InterPro" id="IPR005845">
    <property type="entry name" value="A-D-PHexomutase_a/b/a-II"/>
</dbReference>
<dbReference type="InterPro" id="IPR016066">
    <property type="entry name" value="A-D-PHexomutase_CS"/>
</dbReference>
<dbReference type="GO" id="GO:0006166">
    <property type="term" value="P:purine ribonucleoside salvage"/>
    <property type="evidence" value="ECO:0007669"/>
    <property type="project" value="TreeGrafter"/>
</dbReference>
<dbReference type="FunCoup" id="A0A1Z5KNK7">
    <property type="interactions" value="226"/>
</dbReference>
<dbReference type="GO" id="GO:0005634">
    <property type="term" value="C:nucleus"/>
    <property type="evidence" value="ECO:0007669"/>
    <property type="project" value="TreeGrafter"/>
</dbReference>
<keyword evidence="4 7" id="KW-0479">Metal-binding</keyword>
<evidence type="ECO:0000256" key="2">
    <source>
        <dbReference type="ARBA" id="ARBA00010231"/>
    </source>
</evidence>
<dbReference type="GO" id="GO:0005975">
    <property type="term" value="P:carbohydrate metabolic process"/>
    <property type="evidence" value="ECO:0007669"/>
    <property type="project" value="InterPro"/>
</dbReference>
<feature type="domain" description="Alpha-D-phosphohexomutase alpha/beta/alpha" evidence="9">
    <location>
        <begin position="223"/>
        <end position="324"/>
    </location>
</feature>
<evidence type="ECO:0000256" key="1">
    <source>
        <dbReference type="ARBA" id="ARBA00001946"/>
    </source>
</evidence>
<dbReference type="GO" id="GO:0008973">
    <property type="term" value="F:phosphopentomutase activity"/>
    <property type="evidence" value="ECO:0007669"/>
    <property type="project" value="UniProtKB-EC"/>
</dbReference>
<evidence type="ECO:0000256" key="4">
    <source>
        <dbReference type="ARBA" id="ARBA00022723"/>
    </source>
</evidence>
<organism evidence="11 12">
    <name type="scientific">Fistulifera solaris</name>
    <name type="common">Oleaginous diatom</name>
    <dbReference type="NCBI Taxonomy" id="1519565"/>
    <lineage>
        <taxon>Eukaryota</taxon>
        <taxon>Sar</taxon>
        <taxon>Stramenopiles</taxon>
        <taxon>Ochrophyta</taxon>
        <taxon>Bacillariophyta</taxon>
        <taxon>Bacillariophyceae</taxon>
        <taxon>Bacillariophycidae</taxon>
        <taxon>Naviculales</taxon>
        <taxon>Naviculaceae</taxon>
        <taxon>Fistulifera</taxon>
    </lineage>
</organism>
<reference evidence="11 12" key="1">
    <citation type="journal article" date="2015" name="Plant Cell">
        <title>Oil accumulation by the oleaginous diatom Fistulifera solaris as revealed by the genome and transcriptome.</title>
        <authorList>
            <person name="Tanaka T."/>
            <person name="Maeda Y."/>
            <person name="Veluchamy A."/>
            <person name="Tanaka M."/>
            <person name="Abida H."/>
            <person name="Marechal E."/>
            <person name="Bowler C."/>
            <person name="Muto M."/>
            <person name="Sunaga Y."/>
            <person name="Tanaka M."/>
            <person name="Yoshino T."/>
            <person name="Taniguchi T."/>
            <person name="Fukuda Y."/>
            <person name="Nemoto M."/>
            <person name="Matsumoto M."/>
            <person name="Wong P.S."/>
            <person name="Aburatani S."/>
            <person name="Fujibuchi W."/>
        </authorList>
    </citation>
    <scope>NUCLEOTIDE SEQUENCE [LARGE SCALE GENOMIC DNA]</scope>
    <source>
        <strain evidence="11 12">JPCC DA0580</strain>
    </source>
</reference>
<dbReference type="EMBL" id="BDSP01000260">
    <property type="protein sequence ID" value="GAX27920.1"/>
    <property type="molecule type" value="Genomic_DNA"/>
</dbReference>
<dbReference type="GO" id="GO:0004614">
    <property type="term" value="F:phosphoglucomutase activity"/>
    <property type="evidence" value="ECO:0007669"/>
    <property type="project" value="UniProtKB-EC"/>
</dbReference>
<feature type="domain" description="Alpha-D-phosphohexomutase alpha/beta/alpha" evidence="10">
    <location>
        <begin position="336"/>
        <end position="457"/>
    </location>
</feature>
<evidence type="ECO:0000313" key="11">
    <source>
        <dbReference type="EMBL" id="GAX27920.1"/>
    </source>
</evidence>
<dbReference type="CDD" id="cd05799">
    <property type="entry name" value="PGM2"/>
    <property type="match status" value="1"/>
</dbReference>
<dbReference type="InterPro" id="IPR005846">
    <property type="entry name" value="A-D-PHexomutase_a/b/a-III"/>
</dbReference>
<feature type="domain" description="Alpha-D-phosphohexomutase alpha/beta/alpha" evidence="8">
    <location>
        <begin position="43"/>
        <end position="187"/>
    </location>
</feature>
<dbReference type="EC" id="5.4.2.2" evidence="11"/>
<sequence>MNGLREQALEWASRDPNPVTSKFVKDHADDTEVISKLFGGERISFGTAGLRAAMQPGPSSMNDLVVIQAAQGIVRYCEKEFSDRQNKLRVVIGYDHREEQQWKLSSRMFAVYSALVFERAGWDCLLLDGYVATPLVPFSMTQSSADVGIMITASHNPKQDAGYKVYWNNACQIRSPVDQGIAASILENLTPWTDYANMLKRKQHDDPCYGLSDPSKTKEMIDAYFQTLYNSCLHTKQASSVPKFCYTAMHGVGHRFAVRAFETFGFPPFESVTSQQEPDASFPTVQFPNPEEKGALDLAQDFAQKNNCQIVLANDPDADRLAVSEFSDGKWKTFKGDEIGSLLGWWMWYNNKDQKIAMCASTVSSKFLLEMARAEGFKFEETLTGFKWIGSRAQELQEKEGYRSLFAYEEAIGFCCGGIVFDKDGLSALLAMAELACFVYKQGKTLQHQLQSLYDTYGEFVSNNGYFFMKDTSLSLQIMNQMEEYGGGSWSDLKTVGPYAVSSIRYLGVPAYDSTTTDRQPTLPTSKSSPMLTLRFENGCVAQFRASGTEPKFKYYIEARGQPGVPKSVVEKELQDMSRVIVNELIQPHKLGLPF</sequence>
<dbReference type="OrthoDB" id="8300170at2759"/>
<accession>A0A1Z5KNK7</accession>
<dbReference type="InterPro" id="IPR005844">
    <property type="entry name" value="A-D-PHexomutase_a/b/a-I"/>
</dbReference>
<evidence type="ECO:0000256" key="3">
    <source>
        <dbReference type="ARBA" id="ARBA00022553"/>
    </source>
</evidence>
<dbReference type="Pfam" id="PF02879">
    <property type="entry name" value="PGM_PMM_II"/>
    <property type="match status" value="1"/>
</dbReference>
<dbReference type="PANTHER" id="PTHR45745:SF1">
    <property type="entry name" value="PHOSPHOGLUCOMUTASE 2B-RELATED"/>
    <property type="match status" value="1"/>
</dbReference>
<dbReference type="PANTHER" id="PTHR45745">
    <property type="entry name" value="PHOSPHOMANNOMUTASE 45A"/>
    <property type="match status" value="1"/>
</dbReference>
<gene>
    <name evidence="11" type="ORF">FisN_21Hh270</name>
</gene>
<dbReference type="AlphaFoldDB" id="A0A1Z5KNK7"/>
<proteinExistence type="inferred from homology"/>
<keyword evidence="12" id="KW-1185">Reference proteome</keyword>
<evidence type="ECO:0000313" key="12">
    <source>
        <dbReference type="Proteomes" id="UP000198406"/>
    </source>
</evidence>
<keyword evidence="6 11" id="KW-0413">Isomerase</keyword>
<dbReference type="GO" id="GO:0000287">
    <property type="term" value="F:magnesium ion binding"/>
    <property type="evidence" value="ECO:0007669"/>
    <property type="project" value="InterPro"/>
</dbReference>
<comment type="caution">
    <text evidence="11">The sequence shown here is derived from an EMBL/GenBank/DDBJ whole genome shotgun (WGS) entry which is preliminary data.</text>
</comment>
<evidence type="ECO:0000256" key="7">
    <source>
        <dbReference type="RuleBase" id="RU004326"/>
    </source>
</evidence>
<comment type="cofactor">
    <cofactor evidence="1">
        <name>Mg(2+)</name>
        <dbReference type="ChEBI" id="CHEBI:18420"/>
    </cofactor>
</comment>